<dbReference type="PANTHER" id="PTHR31314:SF113">
    <property type="entry name" value="MYB FAMILY TRANSCRIPTION FACTOR MPH1"/>
    <property type="match status" value="1"/>
</dbReference>
<name>A0A6J1J4K7_CUCMA</name>
<keyword evidence="4" id="KW-0539">Nucleus</keyword>
<comment type="subcellular location">
    <subcellularLocation>
        <location evidence="1">Nucleus</location>
    </subcellularLocation>
</comment>
<dbReference type="FunFam" id="1.10.10.60:FF:000007">
    <property type="entry name" value="Two-component response regulator"/>
    <property type="match status" value="1"/>
</dbReference>
<gene>
    <name evidence="8" type="primary">LOC111481270</name>
</gene>
<reference evidence="8" key="1">
    <citation type="submission" date="2025-08" db="UniProtKB">
        <authorList>
            <consortium name="RefSeq"/>
        </authorList>
    </citation>
    <scope>IDENTIFICATION</scope>
    <source>
        <tissue evidence="8">Young leaves</tissue>
    </source>
</reference>
<dbReference type="InterPro" id="IPR001005">
    <property type="entry name" value="SANT/Myb"/>
</dbReference>
<evidence type="ECO:0000256" key="5">
    <source>
        <dbReference type="SAM" id="MobiDB-lite"/>
    </source>
</evidence>
<feature type="domain" description="HTH myb-type" evidence="6">
    <location>
        <begin position="16"/>
        <end position="76"/>
    </location>
</feature>
<feature type="region of interest" description="Disordered" evidence="5">
    <location>
        <begin position="118"/>
        <end position="156"/>
    </location>
</feature>
<dbReference type="PROSITE" id="PS51294">
    <property type="entry name" value="HTH_MYB"/>
    <property type="match status" value="1"/>
</dbReference>
<dbReference type="GO" id="GO:0005634">
    <property type="term" value="C:nucleus"/>
    <property type="evidence" value="ECO:0007669"/>
    <property type="project" value="UniProtKB-SubCell"/>
</dbReference>
<dbReference type="RefSeq" id="XP_022982449.1">
    <property type="nucleotide sequence ID" value="XM_023126681.1"/>
</dbReference>
<dbReference type="AlphaFoldDB" id="A0A6J1J4K7"/>
<proteinExistence type="predicted"/>
<organism evidence="7 8">
    <name type="scientific">Cucurbita maxima</name>
    <name type="common">Pumpkin</name>
    <name type="synonym">Winter squash</name>
    <dbReference type="NCBI Taxonomy" id="3661"/>
    <lineage>
        <taxon>Eukaryota</taxon>
        <taxon>Viridiplantae</taxon>
        <taxon>Streptophyta</taxon>
        <taxon>Embryophyta</taxon>
        <taxon>Tracheophyta</taxon>
        <taxon>Spermatophyta</taxon>
        <taxon>Magnoliopsida</taxon>
        <taxon>eudicotyledons</taxon>
        <taxon>Gunneridae</taxon>
        <taxon>Pentapetalae</taxon>
        <taxon>rosids</taxon>
        <taxon>fabids</taxon>
        <taxon>Cucurbitales</taxon>
        <taxon>Cucurbitaceae</taxon>
        <taxon>Cucurbiteae</taxon>
        <taxon>Cucurbita</taxon>
    </lineage>
</organism>
<keyword evidence="3" id="KW-0804">Transcription</keyword>
<dbReference type="InterPro" id="IPR009057">
    <property type="entry name" value="Homeodomain-like_sf"/>
</dbReference>
<keyword evidence="2" id="KW-0805">Transcription regulation</keyword>
<sequence length="231" mass="26514">MKSCSSERIGVRQYNKSELPRLRWTPALHRYFVQTVEVLGGRNQATPKRILQMMGVKGLKISHIKSHLQMYRSMKLEHGSSCEHVMLKQAMEQTRRRTLHSSDIKIFMSSVSSSSGILREEEEFNRSNGKHDSSSNIEDRIISQQDSDSSLESRMSEEVECIGGSMLEDQTCELSLSLKPTHHSPITQQILERQLQLCPTIPHHQHPNTSPNFVRPNEFPHPHHINLDLTI</sequence>
<dbReference type="Gene3D" id="1.10.10.60">
    <property type="entry name" value="Homeodomain-like"/>
    <property type="match status" value="1"/>
</dbReference>
<dbReference type="GeneID" id="111481270"/>
<dbReference type="InterPro" id="IPR017930">
    <property type="entry name" value="Myb_dom"/>
</dbReference>
<evidence type="ECO:0000256" key="2">
    <source>
        <dbReference type="ARBA" id="ARBA00023015"/>
    </source>
</evidence>
<dbReference type="KEGG" id="cmax:111481270"/>
<evidence type="ECO:0000256" key="4">
    <source>
        <dbReference type="ARBA" id="ARBA00023242"/>
    </source>
</evidence>
<dbReference type="InterPro" id="IPR006447">
    <property type="entry name" value="Myb_dom_plants"/>
</dbReference>
<dbReference type="PANTHER" id="PTHR31314">
    <property type="entry name" value="MYB FAMILY TRANSCRIPTION FACTOR PHL7-LIKE"/>
    <property type="match status" value="1"/>
</dbReference>
<evidence type="ECO:0000313" key="7">
    <source>
        <dbReference type="Proteomes" id="UP000504608"/>
    </source>
</evidence>
<dbReference type="InterPro" id="IPR046955">
    <property type="entry name" value="PHR1-like"/>
</dbReference>
<evidence type="ECO:0000256" key="3">
    <source>
        <dbReference type="ARBA" id="ARBA00023163"/>
    </source>
</evidence>
<protein>
    <submittedName>
        <fullName evidence="8">Probable transcription factor KAN3</fullName>
    </submittedName>
</protein>
<dbReference type="Pfam" id="PF00249">
    <property type="entry name" value="Myb_DNA-binding"/>
    <property type="match status" value="1"/>
</dbReference>
<feature type="compositionally biased region" description="Low complexity" evidence="5">
    <location>
        <begin position="142"/>
        <end position="153"/>
    </location>
</feature>
<feature type="compositionally biased region" description="Basic and acidic residues" evidence="5">
    <location>
        <begin position="129"/>
        <end position="141"/>
    </location>
</feature>
<dbReference type="NCBIfam" id="TIGR01557">
    <property type="entry name" value="myb_SHAQKYF"/>
    <property type="match status" value="1"/>
</dbReference>
<dbReference type="SUPFAM" id="SSF46689">
    <property type="entry name" value="Homeodomain-like"/>
    <property type="match status" value="1"/>
</dbReference>
<evidence type="ECO:0000256" key="1">
    <source>
        <dbReference type="ARBA" id="ARBA00004123"/>
    </source>
</evidence>
<keyword evidence="7" id="KW-1185">Reference proteome</keyword>
<accession>A0A6J1J4K7</accession>
<dbReference type="GO" id="GO:0003700">
    <property type="term" value="F:DNA-binding transcription factor activity"/>
    <property type="evidence" value="ECO:0007669"/>
    <property type="project" value="InterPro"/>
</dbReference>
<dbReference type="OrthoDB" id="551907at2759"/>
<dbReference type="GO" id="GO:0003677">
    <property type="term" value="F:DNA binding"/>
    <property type="evidence" value="ECO:0007669"/>
    <property type="project" value="InterPro"/>
</dbReference>
<dbReference type="Proteomes" id="UP000504608">
    <property type="component" value="Unplaced"/>
</dbReference>
<evidence type="ECO:0000313" key="8">
    <source>
        <dbReference type="RefSeq" id="XP_022982449.1"/>
    </source>
</evidence>
<evidence type="ECO:0000259" key="6">
    <source>
        <dbReference type="PROSITE" id="PS51294"/>
    </source>
</evidence>